<keyword evidence="1 6" id="KW-0436">Ligase</keyword>
<proteinExistence type="predicted"/>
<organism evidence="6 7">
    <name type="scientific">Cereibacter azotoformans</name>
    <dbReference type="NCBI Taxonomy" id="43057"/>
    <lineage>
        <taxon>Bacteria</taxon>
        <taxon>Pseudomonadati</taxon>
        <taxon>Pseudomonadota</taxon>
        <taxon>Alphaproteobacteria</taxon>
        <taxon>Rhodobacterales</taxon>
        <taxon>Paracoccaceae</taxon>
        <taxon>Cereibacter</taxon>
    </lineage>
</organism>
<keyword evidence="7" id="KW-1185">Reference proteome</keyword>
<dbReference type="InterPro" id="IPR003142">
    <property type="entry name" value="BPL_C"/>
</dbReference>
<dbReference type="NCBIfam" id="TIGR00121">
    <property type="entry name" value="birA_ligase"/>
    <property type="match status" value="1"/>
</dbReference>
<dbReference type="InterPro" id="IPR004408">
    <property type="entry name" value="Biotin_CoA_COase_ligase"/>
</dbReference>
<dbReference type="PANTHER" id="PTHR12835">
    <property type="entry name" value="BIOTIN PROTEIN LIGASE"/>
    <property type="match status" value="1"/>
</dbReference>
<dbReference type="Gene3D" id="2.30.30.100">
    <property type="match status" value="1"/>
</dbReference>
<dbReference type="SUPFAM" id="SSF55681">
    <property type="entry name" value="Class II aaRS and biotin synthetases"/>
    <property type="match status" value="1"/>
</dbReference>
<comment type="catalytic activity">
    <reaction evidence="4">
        <text>biotin + L-lysyl-[protein] + ATP = N(6)-biotinyl-L-lysyl-[protein] + AMP + diphosphate + H(+)</text>
        <dbReference type="Rhea" id="RHEA:11756"/>
        <dbReference type="Rhea" id="RHEA-COMP:9752"/>
        <dbReference type="Rhea" id="RHEA-COMP:10505"/>
        <dbReference type="ChEBI" id="CHEBI:15378"/>
        <dbReference type="ChEBI" id="CHEBI:29969"/>
        <dbReference type="ChEBI" id="CHEBI:30616"/>
        <dbReference type="ChEBI" id="CHEBI:33019"/>
        <dbReference type="ChEBI" id="CHEBI:57586"/>
        <dbReference type="ChEBI" id="CHEBI:83144"/>
        <dbReference type="ChEBI" id="CHEBI:456215"/>
        <dbReference type="EC" id="6.3.4.15"/>
    </reaction>
</comment>
<dbReference type="InterPro" id="IPR045864">
    <property type="entry name" value="aa-tRNA-synth_II/BPL/LPL"/>
</dbReference>
<evidence type="ECO:0000256" key="3">
    <source>
        <dbReference type="ARBA" id="ARBA00024227"/>
    </source>
</evidence>
<dbReference type="Pfam" id="PF02237">
    <property type="entry name" value="BPL_C"/>
    <property type="match status" value="1"/>
</dbReference>
<evidence type="ECO:0000259" key="5">
    <source>
        <dbReference type="PROSITE" id="PS51733"/>
    </source>
</evidence>
<dbReference type="CDD" id="cd16442">
    <property type="entry name" value="BPL"/>
    <property type="match status" value="1"/>
</dbReference>
<evidence type="ECO:0000256" key="4">
    <source>
        <dbReference type="ARBA" id="ARBA00047846"/>
    </source>
</evidence>
<dbReference type="InterPro" id="IPR004143">
    <property type="entry name" value="BPL_LPL_catalytic"/>
</dbReference>
<evidence type="ECO:0000256" key="1">
    <source>
        <dbReference type="ARBA" id="ARBA00022598"/>
    </source>
</evidence>
<dbReference type="Gene3D" id="3.30.930.10">
    <property type="entry name" value="Bira Bifunctional Protein, Domain 2"/>
    <property type="match status" value="1"/>
</dbReference>
<dbReference type="GO" id="GO:0005737">
    <property type="term" value="C:cytoplasm"/>
    <property type="evidence" value="ECO:0007669"/>
    <property type="project" value="TreeGrafter"/>
</dbReference>
<keyword evidence="2" id="KW-0092">Biotin</keyword>
<accession>A0A2T5KB15</accession>
<dbReference type="RefSeq" id="WP_108220499.1">
    <property type="nucleotide sequence ID" value="NZ_CP090021.1"/>
</dbReference>
<dbReference type="Pfam" id="PF03099">
    <property type="entry name" value="BPL_LplA_LipB"/>
    <property type="match status" value="1"/>
</dbReference>
<name>A0A2T5KB15_9RHOB</name>
<evidence type="ECO:0000313" key="6">
    <source>
        <dbReference type="EMBL" id="PTR19607.1"/>
    </source>
</evidence>
<gene>
    <name evidence="6" type="ORF">C8J28_10491</name>
</gene>
<dbReference type="OrthoDB" id="9807064at2"/>
<dbReference type="PANTHER" id="PTHR12835:SF5">
    <property type="entry name" value="BIOTIN--PROTEIN LIGASE"/>
    <property type="match status" value="1"/>
</dbReference>
<protein>
    <recommendedName>
        <fullName evidence="3">biotin--[biotin carboxyl-carrier protein] ligase</fullName>
        <ecNumber evidence="3">6.3.4.15</ecNumber>
    </recommendedName>
</protein>
<evidence type="ECO:0000256" key="2">
    <source>
        <dbReference type="ARBA" id="ARBA00023267"/>
    </source>
</evidence>
<dbReference type="Proteomes" id="UP000244060">
    <property type="component" value="Unassembled WGS sequence"/>
</dbReference>
<dbReference type="EC" id="6.3.4.15" evidence="3"/>
<sequence length="251" mass="26682">MSADPWPEGVARHALETVDSTNAMAARLAPSLSGPAWIQAGEQTAGRGRRGRHWTSPRGNFYATYLMHPTETPEVVALRSFVAALALRDACVALTGLPQAFALKWPNDVLLNGGKLAGILLESIGQGARVQHLAIGIGVNLIGAPAVAEVEPGAVPPVSLLAETGLRVDPVAFLDRLAPAYARREESFARYGFGPTREAWLAHAARLGEPIRARTGHDLREGIFETVDASGALVLKTRDGRVAIPAAEVFF</sequence>
<feature type="domain" description="BPL/LPL catalytic" evidence="5">
    <location>
        <begin position="1"/>
        <end position="189"/>
    </location>
</feature>
<reference evidence="6 7" key="1">
    <citation type="submission" date="2018-04" db="EMBL/GenBank/DDBJ databases">
        <title>Genomic Encyclopedia of Type Strains, Phase III (KMG-III): the genomes of soil and plant-associated and newly described type strains.</title>
        <authorList>
            <person name="Whitman W."/>
        </authorList>
    </citation>
    <scope>NUCLEOTIDE SEQUENCE [LARGE SCALE GENOMIC DNA]</scope>
    <source>
        <strain evidence="6 7">KA25</strain>
    </source>
</reference>
<comment type="caution">
    <text evidence="6">The sequence shown here is derived from an EMBL/GenBank/DDBJ whole genome shotgun (WGS) entry which is preliminary data.</text>
</comment>
<dbReference type="AlphaFoldDB" id="A0A2T5KB15"/>
<dbReference type="GO" id="GO:0004077">
    <property type="term" value="F:biotin--[biotin carboxyl-carrier protein] ligase activity"/>
    <property type="evidence" value="ECO:0007669"/>
    <property type="project" value="UniProtKB-EC"/>
</dbReference>
<evidence type="ECO:0000313" key="7">
    <source>
        <dbReference type="Proteomes" id="UP000244060"/>
    </source>
</evidence>
<dbReference type="EMBL" id="QAOT01000004">
    <property type="protein sequence ID" value="PTR19607.1"/>
    <property type="molecule type" value="Genomic_DNA"/>
</dbReference>
<dbReference type="PROSITE" id="PS51733">
    <property type="entry name" value="BPL_LPL_CATALYTIC"/>
    <property type="match status" value="1"/>
</dbReference>